<dbReference type="HOGENOM" id="CLU_009273_0_1_0"/>
<keyword evidence="7 12" id="KW-0411">Iron-sulfur</keyword>
<dbReference type="UniPathway" id="UPA00344"/>
<feature type="binding site" evidence="12">
    <location>
        <position position="284"/>
    </location>
    <ligand>
        <name>[4Fe-4S] cluster</name>
        <dbReference type="ChEBI" id="CHEBI:49883"/>
        <label>2</label>
        <note>4Fe-4S-substrate</note>
    </ligand>
</feature>
<evidence type="ECO:0000313" key="14">
    <source>
        <dbReference type="EMBL" id="ABU57851.1"/>
    </source>
</evidence>
<dbReference type="eggNOG" id="COG2896">
    <property type="taxonomic scope" value="Bacteria"/>
</dbReference>
<feature type="binding site" evidence="12">
    <location>
        <position position="186"/>
    </location>
    <ligand>
        <name>GTP</name>
        <dbReference type="ChEBI" id="CHEBI:37565"/>
    </ligand>
</feature>
<dbReference type="GO" id="GO:1904047">
    <property type="term" value="F:S-adenosyl-L-methionine binding"/>
    <property type="evidence" value="ECO:0007669"/>
    <property type="project" value="UniProtKB-UniRule"/>
</dbReference>
<evidence type="ECO:0000256" key="9">
    <source>
        <dbReference type="ARBA" id="ARBA00023150"/>
    </source>
</evidence>
<dbReference type="KEGG" id="rca:Rcas_1759"/>
<dbReference type="SUPFAM" id="SSF102114">
    <property type="entry name" value="Radical SAM enzymes"/>
    <property type="match status" value="1"/>
</dbReference>
<evidence type="ECO:0000256" key="4">
    <source>
        <dbReference type="ARBA" id="ARBA00022723"/>
    </source>
</evidence>
<comment type="cofactor">
    <cofactor evidence="12">
        <name>[4Fe-4S] cluster</name>
        <dbReference type="ChEBI" id="CHEBI:49883"/>
    </cofactor>
    <text evidence="12">Binds 2 [4Fe-4S] clusters. Binds 1 [4Fe-4S] cluster coordinated with 3 cysteines and an exchangeable S-adenosyl-L-methionine and 1 [4Fe-4S] cluster coordinated with 3 cysteines and the GTP-derived substrate.</text>
</comment>
<feature type="binding site" evidence="12">
    <location>
        <position position="287"/>
    </location>
    <ligand>
        <name>[4Fe-4S] cluster</name>
        <dbReference type="ChEBI" id="CHEBI:49883"/>
        <label>2</label>
        <note>4Fe-4S-substrate</note>
    </ligand>
</feature>
<evidence type="ECO:0000256" key="11">
    <source>
        <dbReference type="ARBA" id="ARBA00048697"/>
    </source>
</evidence>
<keyword evidence="2 12" id="KW-0004">4Fe-4S</keyword>
<feature type="binding site" evidence="12">
    <location>
        <begin position="289"/>
        <end position="291"/>
    </location>
    <ligand>
        <name>GTP</name>
        <dbReference type="ChEBI" id="CHEBI:37565"/>
    </ligand>
</feature>
<proteinExistence type="inferred from homology"/>
<dbReference type="GO" id="GO:0061798">
    <property type="term" value="F:GTP 3',8'-cyclase activity"/>
    <property type="evidence" value="ECO:0007669"/>
    <property type="project" value="UniProtKB-UniRule"/>
</dbReference>
<organism evidence="14 15">
    <name type="scientific">Roseiflexus castenholzii (strain DSM 13941 / HLO8)</name>
    <dbReference type="NCBI Taxonomy" id="383372"/>
    <lineage>
        <taxon>Bacteria</taxon>
        <taxon>Bacillati</taxon>
        <taxon>Chloroflexota</taxon>
        <taxon>Chloroflexia</taxon>
        <taxon>Chloroflexales</taxon>
        <taxon>Roseiflexineae</taxon>
        <taxon>Roseiflexaceae</taxon>
        <taxon>Roseiflexus</taxon>
    </lineage>
</organism>
<keyword evidence="9 12" id="KW-0501">Molybdenum cofactor biosynthesis</keyword>
<keyword evidence="10 12" id="KW-0456">Lyase</keyword>
<feature type="binding site" evidence="12">
    <location>
        <position position="149"/>
    </location>
    <ligand>
        <name>S-adenosyl-L-methionine</name>
        <dbReference type="ChEBI" id="CHEBI:59789"/>
    </ligand>
</feature>
<keyword evidence="8 12" id="KW-0342">GTP-binding</keyword>
<dbReference type="PANTHER" id="PTHR22960">
    <property type="entry name" value="MOLYBDOPTERIN COFACTOR SYNTHESIS PROTEIN A"/>
    <property type="match status" value="1"/>
</dbReference>
<feature type="binding site" evidence="12">
    <location>
        <position position="125"/>
    </location>
    <ligand>
        <name>GTP</name>
        <dbReference type="ChEBI" id="CHEBI:37565"/>
    </ligand>
</feature>
<evidence type="ECO:0000256" key="12">
    <source>
        <dbReference type="HAMAP-Rule" id="MF_01225"/>
    </source>
</evidence>
<dbReference type="Gene3D" id="3.20.20.70">
    <property type="entry name" value="Aldolase class I"/>
    <property type="match status" value="1"/>
</dbReference>
<comment type="similarity">
    <text evidence="12">Belongs to the radical SAM superfamily. MoaA family.</text>
</comment>
<evidence type="ECO:0000256" key="6">
    <source>
        <dbReference type="ARBA" id="ARBA00023004"/>
    </source>
</evidence>
<dbReference type="PROSITE" id="PS01305">
    <property type="entry name" value="MOAA_NIFB_PQQE"/>
    <property type="match status" value="1"/>
</dbReference>
<feature type="domain" description="Radical SAM core" evidence="13">
    <location>
        <begin position="35"/>
        <end position="250"/>
    </location>
</feature>
<feature type="binding site" evidence="12">
    <location>
        <position position="98"/>
    </location>
    <ligand>
        <name>S-adenosyl-L-methionine</name>
        <dbReference type="ChEBI" id="CHEBI:59789"/>
    </ligand>
</feature>
<dbReference type="InterPro" id="IPR040064">
    <property type="entry name" value="MoaA-like"/>
</dbReference>
<evidence type="ECO:0000256" key="5">
    <source>
        <dbReference type="ARBA" id="ARBA00022741"/>
    </source>
</evidence>
<dbReference type="Proteomes" id="UP000000263">
    <property type="component" value="Chromosome"/>
</dbReference>
<feature type="binding site" evidence="12">
    <location>
        <position position="301"/>
    </location>
    <ligand>
        <name>[4Fe-4S] cluster</name>
        <dbReference type="ChEBI" id="CHEBI:49883"/>
        <label>2</label>
        <note>4Fe-4S-substrate</note>
    </ligand>
</feature>
<dbReference type="InterPro" id="IPR058240">
    <property type="entry name" value="rSAM_sf"/>
</dbReference>
<dbReference type="PANTHER" id="PTHR22960:SF0">
    <property type="entry name" value="MOLYBDENUM COFACTOR BIOSYNTHESIS PROTEIN 1"/>
    <property type="match status" value="1"/>
</dbReference>
<dbReference type="HAMAP" id="MF_01225_B">
    <property type="entry name" value="MoaA_B"/>
    <property type="match status" value="1"/>
</dbReference>
<feature type="binding site" evidence="12">
    <location>
        <position position="55"/>
    </location>
    <ligand>
        <name>[4Fe-4S] cluster</name>
        <dbReference type="ChEBI" id="CHEBI:49883"/>
        <label>1</label>
        <note>4Fe-4S-S-AdoMet</note>
    </ligand>
</feature>
<dbReference type="SMART" id="SM00729">
    <property type="entry name" value="Elp3"/>
    <property type="match status" value="1"/>
</dbReference>
<comment type="pathway">
    <text evidence="12">Cofactor biosynthesis; molybdopterin biosynthesis.</text>
</comment>
<dbReference type="GO" id="GO:0061799">
    <property type="term" value="F:cyclic pyranopterin monophosphate synthase activity"/>
    <property type="evidence" value="ECO:0007669"/>
    <property type="project" value="TreeGrafter"/>
</dbReference>
<dbReference type="GO" id="GO:0005525">
    <property type="term" value="F:GTP binding"/>
    <property type="evidence" value="ECO:0007669"/>
    <property type="project" value="UniProtKB-UniRule"/>
</dbReference>
<feature type="binding site" evidence="12">
    <location>
        <position position="220"/>
    </location>
    <ligand>
        <name>S-adenosyl-L-methionine</name>
        <dbReference type="ChEBI" id="CHEBI:59789"/>
    </ligand>
</feature>
<dbReference type="OrthoDB" id="9763993at2"/>
<feature type="binding site" evidence="12">
    <location>
        <position position="57"/>
    </location>
    <ligand>
        <name>S-adenosyl-L-methionine</name>
        <dbReference type="ChEBI" id="CHEBI:59789"/>
    </ligand>
</feature>
<dbReference type="PROSITE" id="PS51918">
    <property type="entry name" value="RADICAL_SAM"/>
    <property type="match status" value="1"/>
</dbReference>
<dbReference type="InterPro" id="IPR000385">
    <property type="entry name" value="MoaA_NifB_PqqE_Fe-S-bd_CS"/>
</dbReference>
<evidence type="ECO:0000256" key="1">
    <source>
        <dbReference type="ARBA" id="ARBA00012167"/>
    </source>
</evidence>
<dbReference type="GO" id="GO:0006777">
    <property type="term" value="P:Mo-molybdopterin cofactor biosynthetic process"/>
    <property type="evidence" value="ECO:0007669"/>
    <property type="project" value="UniProtKB-UniRule"/>
</dbReference>
<evidence type="ECO:0000313" key="15">
    <source>
        <dbReference type="Proteomes" id="UP000000263"/>
    </source>
</evidence>
<dbReference type="CDD" id="cd01335">
    <property type="entry name" value="Radical_SAM"/>
    <property type="match status" value="1"/>
</dbReference>
<feature type="binding site" evidence="12">
    <location>
        <position position="94"/>
    </location>
    <ligand>
        <name>GTP</name>
        <dbReference type="ChEBI" id="CHEBI:37565"/>
    </ligand>
</feature>
<reference evidence="14 15" key="1">
    <citation type="submission" date="2007-08" db="EMBL/GenBank/DDBJ databases">
        <title>Complete sequence of Roseiflexus castenholzii DSM 13941.</title>
        <authorList>
            <consortium name="US DOE Joint Genome Institute"/>
            <person name="Copeland A."/>
            <person name="Lucas S."/>
            <person name="Lapidus A."/>
            <person name="Barry K."/>
            <person name="Glavina del Rio T."/>
            <person name="Dalin E."/>
            <person name="Tice H."/>
            <person name="Pitluck S."/>
            <person name="Thompson L.S."/>
            <person name="Brettin T."/>
            <person name="Bruce D."/>
            <person name="Detter J.C."/>
            <person name="Han C."/>
            <person name="Tapia R."/>
            <person name="Schmutz J."/>
            <person name="Larimer F."/>
            <person name="Land M."/>
            <person name="Hauser L."/>
            <person name="Kyrpides N."/>
            <person name="Mikhailova N."/>
            <person name="Bryant D.A."/>
            <person name="Hanada S."/>
            <person name="Tsukatani Y."/>
            <person name="Richardson P."/>
        </authorList>
    </citation>
    <scope>NUCLEOTIDE SEQUENCE [LARGE SCALE GENOMIC DNA]</scope>
    <source>
        <strain evidence="15">DSM 13941 / HLO8</strain>
    </source>
</reference>
<keyword evidence="5 12" id="KW-0547">Nucleotide-binding</keyword>
<protein>
    <recommendedName>
        <fullName evidence="1 12">GTP 3',8-cyclase</fullName>
        <ecNumber evidence="1 12">4.1.99.22</ecNumber>
    </recommendedName>
    <alternativeName>
        <fullName evidence="12">Molybdenum cofactor biosynthesis protein A</fullName>
    </alternativeName>
</protein>
<dbReference type="EC" id="4.1.99.22" evidence="1 12"/>
<dbReference type="CDD" id="cd21117">
    <property type="entry name" value="Twitch_MoaA"/>
    <property type="match status" value="1"/>
</dbReference>
<comment type="subunit">
    <text evidence="12">Monomer and homodimer.</text>
</comment>
<gene>
    <name evidence="12" type="primary">moaA</name>
    <name evidence="14" type="ordered locus">Rcas_1759</name>
</gene>
<evidence type="ECO:0000256" key="10">
    <source>
        <dbReference type="ARBA" id="ARBA00023239"/>
    </source>
</evidence>
<feature type="binding site" evidence="12">
    <location>
        <position position="51"/>
    </location>
    <ligand>
        <name>[4Fe-4S] cluster</name>
        <dbReference type="ChEBI" id="CHEBI:49883"/>
        <label>1</label>
        <note>4Fe-4S-S-AdoMet</note>
    </ligand>
</feature>
<dbReference type="InterPro" id="IPR010505">
    <property type="entry name" value="MoaA_twitch"/>
</dbReference>
<keyword evidence="3 12" id="KW-0949">S-adenosyl-L-methionine</keyword>
<dbReference type="InterPro" id="IPR006638">
    <property type="entry name" value="Elp3/MiaA/NifB-like_rSAM"/>
</dbReference>
<dbReference type="SFLD" id="SFLDG01067">
    <property type="entry name" value="SPASM/twitch_domain_containing"/>
    <property type="match status" value="1"/>
</dbReference>
<evidence type="ECO:0000256" key="2">
    <source>
        <dbReference type="ARBA" id="ARBA00022485"/>
    </source>
</evidence>
<dbReference type="GO" id="GO:0051539">
    <property type="term" value="F:4 iron, 4 sulfur cluster binding"/>
    <property type="evidence" value="ECO:0007669"/>
    <property type="project" value="UniProtKB-UniRule"/>
</dbReference>
<evidence type="ECO:0000259" key="13">
    <source>
        <dbReference type="PROSITE" id="PS51918"/>
    </source>
</evidence>
<dbReference type="InterPro" id="IPR013483">
    <property type="entry name" value="MoaA"/>
</dbReference>
<dbReference type="NCBIfam" id="TIGR02666">
    <property type="entry name" value="moaA"/>
    <property type="match status" value="1"/>
</dbReference>
<dbReference type="NCBIfam" id="NF001199">
    <property type="entry name" value="PRK00164.2-1"/>
    <property type="match status" value="1"/>
</dbReference>
<dbReference type="GO" id="GO:0046872">
    <property type="term" value="F:metal ion binding"/>
    <property type="evidence" value="ECO:0007669"/>
    <property type="project" value="UniProtKB-KW"/>
</dbReference>
<keyword evidence="15" id="KW-1185">Reference proteome</keyword>
<dbReference type="InterPro" id="IPR013785">
    <property type="entry name" value="Aldolase_TIM"/>
</dbReference>
<evidence type="ECO:0000256" key="8">
    <source>
        <dbReference type="ARBA" id="ARBA00023134"/>
    </source>
</evidence>
<dbReference type="SFLD" id="SFLDG01383">
    <property type="entry name" value="cyclic_pyranopterin_phosphate"/>
    <property type="match status" value="1"/>
</dbReference>
<dbReference type="Pfam" id="PF06463">
    <property type="entry name" value="Mob_synth_C"/>
    <property type="match status" value="1"/>
</dbReference>
<dbReference type="RefSeq" id="WP_012120277.1">
    <property type="nucleotide sequence ID" value="NC_009767.1"/>
</dbReference>
<dbReference type="InterPro" id="IPR050105">
    <property type="entry name" value="MoCo_biosynth_MoaA/MoaC"/>
</dbReference>
<keyword evidence="6 12" id="KW-0408">Iron</keyword>
<dbReference type="SFLD" id="SFLDS00029">
    <property type="entry name" value="Radical_SAM"/>
    <property type="match status" value="1"/>
</dbReference>
<dbReference type="EMBL" id="CP000804">
    <property type="protein sequence ID" value="ABU57851.1"/>
    <property type="molecule type" value="Genomic_DNA"/>
</dbReference>
<comment type="catalytic activity">
    <reaction evidence="11 12">
        <text>GTP + AH2 + S-adenosyl-L-methionine = (8S)-3',8-cyclo-7,8-dihydroguanosine 5'-triphosphate + 5'-deoxyadenosine + L-methionine + A + H(+)</text>
        <dbReference type="Rhea" id="RHEA:49576"/>
        <dbReference type="ChEBI" id="CHEBI:13193"/>
        <dbReference type="ChEBI" id="CHEBI:15378"/>
        <dbReference type="ChEBI" id="CHEBI:17319"/>
        <dbReference type="ChEBI" id="CHEBI:17499"/>
        <dbReference type="ChEBI" id="CHEBI:37565"/>
        <dbReference type="ChEBI" id="CHEBI:57844"/>
        <dbReference type="ChEBI" id="CHEBI:59789"/>
        <dbReference type="ChEBI" id="CHEBI:131766"/>
        <dbReference type="EC" id="4.1.99.22"/>
    </reaction>
</comment>
<comment type="function">
    <text evidence="12">Catalyzes the cyclization of GTP to (8S)-3',8-cyclo-7,8-dihydroguanosine 5'-triphosphate.</text>
</comment>
<evidence type="ECO:0000256" key="7">
    <source>
        <dbReference type="ARBA" id="ARBA00023014"/>
    </source>
</evidence>
<sequence length="356" mass="39719">MQYDDVRRMTIPLYTAEQARQARPFYPTDTPAHDSYGRRIDYLRISLTDRCNMRCVYCMPEIGMQFMPRPELLTTDELLLVVRAAARAGFRKIRLTGGEPTLRPDIVEIVREIKRIPGITHLAMTTNALRLEKLAEPLKAAGLDRVNISIDTLDPEKFRNMTRGGSFEKVWAGIEAADRVGLHPLKLNSVVVRGMNDDEVPRLAALTLRYPWEMRFIEVMPLTGVADLAQSSVVTSAELIARLESVYGPLEDLGLAPADSARRYRIPGAPGKLGFISSVSEPFCATCNRMRLTSDGRLHLCLLRDHEVDLRAAIRSGATLDEIEQIIRYAVALKPWGHGLPDGVLPTLRGMSELGG</sequence>
<dbReference type="STRING" id="383372.Rcas_1759"/>
<feature type="binding site" evidence="12">
    <location>
        <position position="44"/>
    </location>
    <ligand>
        <name>GTP</name>
        <dbReference type="ChEBI" id="CHEBI:37565"/>
    </ligand>
</feature>
<dbReference type="Pfam" id="PF04055">
    <property type="entry name" value="Radical_SAM"/>
    <property type="match status" value="1"/>
</dbReference>
<accession>A7NK31</accession>
<evidence type="ECO:0000256" key="3">
    <source>
        <dbReference type="ARBA" id="ARBA00022691"/>
    </source>
</evidence>
<name>A7NK31_ROSCS</name>
<feature type="binding site" evidence="12">
    <location>
        <position position="58"/>
    </location>
    <ligand>
        <name>[4Fe-4S] cluster</name>
        <dbReference type="ChEBI" id="CHEBI:49883"/>
        <label>1</label>
        <note>4Fe-4S-S-AdoMet</note>
    </ligand>
</feature>
<dbReference type="SFLD" id="SFLDG01386">
    <property type="entry name" value="main_SPASM_domain-containing"/>
    <property type="match status" value="1"/>
</dbReference>
<dbReference type="InterPro" id="IPR007197">
    <property type="entry name" value="rSAM"/>
</dbReference>
<dbReference type="AlphaFoldDB" id="A7NK31"/>
<keyword evidence="4 12" id="KW-0479">Metal-binding</keyword>